<reference evidence="3 4" key="1">
    <citation type="submission" date="2016-03" db="EMBL/GenBank/DDBJ databases">
        <authorList>
            <person name="Ploux O."/>
        </authorList>
    </citation>
    <scope>NUCLEOTIDE SEQUENCE [LARGE SCALE GENOMIC DNA]</scope>
    <source>
        <strain evidence="3 4">UAMH 11012</strain>
    </source>
</reference>
<sequence>MSLLRAMRGERRWQLTRRDDSDGDGEDDDCEDDCTTTTSSSASTLNPPPPPPPPPTSKPPKSKDSSTSSISSISSKISTTFSTAPSTASSTSSTSTSLTLRTFSSSTSFTPSQTTIFTTTSTSTTFSTLPSTSTQGNRGLASLIPTTESILSSATPTPSSAAQGIQDTNYQSNDGTGFFIGIGIAIGGTLAIFTALFYYMYKSRQATSTSTQTNYVSTGAGPRSFAARLTWGDASNHSANYPSSQIYVSPISARENAHAFWRSSIQPTPGPTVPGKSVDGDRDEKAVLHPDGLGICPVIHGPGILGNGLKVFNSRNANMARPEEIRVKDTHTSNQLTVSTSILRDSYSAPIYSTTPQPPPSIHQNKNNAKIRAVSAPISADVFKIARERELERELEIEKMGSEWESARKRGTGEPEGSVVASSEVSLPRWRDPISWVKDQRARMMRGREVTWLRGTGSREMRG</sequence>
<feature type="compositionally biased region" description="Basic and acidic residues" evidence="1">
    <location>
        <begin position="403"/>
        <end position="413"/>
    </location>
</feature>
<feature type="compositionally biased region" description="Low complexity" evidence="1">
    <location>
        <begin position="35"/>
        <end position="45"/>
    </location>
</feature>
<gene>
    <name evidence="3" type="ORF">PAC_08409</name>
</gene>
<feature type="region of interest" description="Disordered" evidence="1">
    <location>
        <begin position="1"/>
        <end position="73"/>
    </location>
</feature>
<proteinExistence type="predicted"/>
<evidence type="ECO:0000256" key="2">
    <source>
        <dbReference type="SAM" id="Phobius"/>
    </source>
</evidence>
<organism evidence="3 4">
    <name type="scientific">Phialocephala subalpina</name>
    <dbReference type="NCBI Taxonomy" id="576137"/>
    <lineage>
        <taxon>Eukaryota</taxon>
        <taxon>Fungi</taxon>
        <taxon>Dikarya</taxon>
        <taxon>Ascomycota</taxon>
        <taxon>Pezizomycotina</taxon>
        <taxon>Leotiomycetes</taxon>
        <taxon>Helotiales</taxon>
        <taxon>Mollisiaceae</taxon>
        <taxon>Phialocephala</taxon>
        <taxon>Phialocephala fortinii species complex</taxon>
    </lineage>
</organism>
<keyword evidence="2" id="KW-0812">Transmembrane</keyword>
<feature type="compositionally biased region" description="Acidic residues" evidence="1">
    <location>
        <begin position="21"/>
        <end position="34"/>
    </location>
</feature>
<keyword evidence="4" id="KW-1185">Reference proteome</keyword>
<dbReference type="EMBL" id="FJOG01000012">
    <property type="protein sequence ID" value="CZR58517.1"/>
    <property type="molecule type" value="Genomic_DNA"/>
</dbReference>
<dbReference type="AlphaFoldDB" id="A0A1L7X0H4"/>
<accession>A0A1L7X0H4</accession>
<evidence type="ECO:0000313" key="3">
    <source>
        <dbReference type="EMBL" id="CZR58517.1"/>
    </source>
</evidence>
<feature type="compositionally biased region" description="Pro residues" evidence="1">
    <location>
        <begin position="46"/>
        <end position="58"/>
    </location>
</feature>
<keyword evidence="2" id="KW-0472">Membrane</keyword>
<feature type="region of interest" description="Disordered" evidence="1">
    <location>
        <begin position="78"/>
        <end position="97"/>
    </location>
</feature>
<evidence type="ECO:0000313" key="4">
    <source>
        <dbReference type="Proteomes" id="UP000184330"/>
    </source>
</evidence>
<evidence type="ECO:0000256" key="1">
    <source>
        <dbReference type="SAM" id="MobiDB-lite"/>
    </source>
</evidence>
<feature type="region of interest" description="Disordered" evidence="1">
    <location>
        <begin position="403"/>
        <end position="424"/>
    </location>
</feature>
<feature type="compositionally biased region" description="Basic and acidic residues" evidence="1">
    <location>
        <begin position="7"/>
        <end position="20"/>
    </location>
</feature>
<feature type="transmembrane region" description="Helical" evidence="2">
    <location>
        <begin position="178"/>
        <end position="201"/>
    </location>
</feature>
<keyword evidence="2" id="KW-1133">Transmembrane helix</keyword>
<name>A0A1L7X0H4_9HELO</name>
<protein>
    <submittedName>
        <fullName evidence="3">Uncharacterized protein</fullName>
    </submittedName>
</protein>
<dbReference type="OrthoDB" id="10634850at2759"/>
<dbReference type="Proteomes" id="UP000184330">
    <property type="component" value="Unassembled WGS sequence"/>
</dbReference>